<dbReference type="InterPro" id="IPR051169">
    <property type="entry name" value="NADH-Q_oxidoreductase"/>
</dbReference>
<dbReference type="RefSeq" id="WP_161257855.1">
    <property type="nucleotide sequence ID" value="NZ_WXEY01000007.1"/>
</dbReference>
<dbReference type="PANTHER" id="PTHR42913:SF3">
    <property type="entry name" value="64 KDA MITOCHONDRIAL NADH DEHYDROGENASE (EUROFUNG)"/>
    <property type="match status" value="1"/>
</dbReference>
<dbReference type="Pfam" id="PF07992">
    <property type="entry name" value="Pyr_redox_2"/>
    <property type="match status" value="1"/>
</dbReference>
<evidence type="ECO:0000256" key="5">
    <source>
        <dbReference type="ARBA" id="ARBA00023002"/>
    </source>
</evidence>
<evidence type="ECO:0000256" key="3">
    <source>
        <dbReference type="ARBA" id="ARBA00022630"/>
    </source>
</evidence>
<keyword evidence="5" id="KW-0560">Oxidoreductase</keyword>
<dbReference type="Proteomes" id="UP000463470">
    <property type="component" value="Unassembled WGS sequence"/>
</dbReference>
<evidence type="ECO:0000313" key="8">
    <source>
        <dbReference type="Proteomes" id="UP000463470"/>
    </source>
</evidence>
<dbReference type="InterPro" id="IPR036188">
    <property type="entry name" value="FAD/NAD-bd_sf"/>
</dbReference>
<dbReference type="EMBL" id="WXEY01000007">
    <property type="protein sequence ID" value="MZP29771.1"/>
    <property type="molecule type" value="Genomic_DNA"/>
</dbReference>
<dbReference type="PANTHER" id="PTHR42913">
    <property type="entry name" value="APOPTOSIS-INDUCING FACTOR 1"/>
    <property type="match status" value="1"/>
</dbReference>
<evidence type="ECO:0000256" key="2">
    <source>
        <dbReference type="ARBA" id="ARBA00005272"/>
    </source>
</evidence>
<gene>
    <name evidence="7" type="ORF">GTO91_08640</name>
</gene>
<dbReference type="Gene3D" id="3.50.50.100">
    <property type="match status" value="1"/>
</dbReference>
<keyword evidence="8" id="KW-1185">Reference proteome</keyword>
<evidence type="ECO:0000256" key="1">
    <source>
        <dbReference type="ARBA" id="ARBA00001974"/>
    </source>
</evidence>
<evidence type="ECO:0000313" key="7">
    <source>
        <dbReference type="EMBL" id="MZP29771.1"/>
    </source>
</evidence>
<keyword evidence="3" id="KW-0285">Flavoprotein</keyword>
<comment type="cofactor">
    <cofactor evidence="1">
        <name>FAD</name>
        <dbReference type="ChEBI" id="CHEBI:57692"/>
    </cofactor>
</comment>
<dbReference type="SUPFAM" id="SSF51905">
    <property type="entry name" value="FAD/NAD(P)-binding domain"/>
    <property type="match status" value="2"/>
</dbReference>
<feature type="domain" description="FAD/NAD(P)-binding" evidence="6">
    <location>
        <begin position="7"/>
        <end position="317"/>
    </location>
</feature>
<name>A0A845LA40_9FIRM</name>
<dbReference type="GO" id="GO:0019646">
    <property type="term" value="P:aerobic electron transport chain"/>
    <property type="evidence" value="ECO:0007669"/>
    <property type="project" value="TreeGrafter"/>
</dbReference>
<dbReference type="OrthoDB" id="9781621at2"/>
<dbReference type="GO" id="GO:0003955">
    <property type="term" value="F:NAD(P)H dehydrogenase (quinone) activity"/>
    <property type="evidence" value="ECO:0007669"/>
    <property type="project" value="TreeGrafter"/>
</dbReference>
<accession>A0A845LA40</accession>
<comment type="caution">
    <text evidence="7">The sequence shown here is derived from an EMBL/GenBank/DDBJ whole genome shotgun (WGS) entry which is preliminary data.</text>
</comment>
<comment type="similarity">
    <text evidence="2">Belongs to the NADH dehydrogenase family.</text>
</comment>
<keyword evidence="4" id="KW-0274">FAD</keyword>
<organism evidence="7 8">
    <name type="scientific">Heliomicrobium undosum</name>
    <dbReference type="NCBI Taxonomy" id="121734"/>
    <lineage>
        <taxon>Bacteria</taxon>
        <taxon>Bacillati</taxon>
        <taxon>Bacillota</taxon>
        <taxon>Clostridia</taxon>
        <taxon>Eubacteriales</taxon>
        <taxon>Heliobacteriaceae</taxon>
        <taxon>Heliomicrobium</taxon>
    </lineage>
</organism>
<sequence>METKKPRIVILGAGYAGILTARRLQKILRRDEAEIVLVNKHNYHYLTTWLHEAAAGTVDDERITISIRDVIDSERVRFIKDTVMEVETAAKRVVLCHGEPLAYDYLVMALGFEPATFGIAGIKEHALAIRSMNSARRIRHAIEARFAEFARNKEAQEKQQHLTFVVGGAGFTGIEFAAELSERIPALCRQHGIDRQRVQVLNVEGAPNILNGFDPAMAEYAKASLESLGVQFRLSTKIQSVDSRGVTLLSEAGEERIAPATVIWTGGVQGNTVVCNENFETVRGRIPAGKDLRAPGHENIFVLGDCSVVTDTHTGRPFPPTAQLAILQSAVCAENIAALVRGSEDVELKEFVPFIKGTVASIGSHDAVGEVFGVKLHGRLAMMMKAIIDIRYMLMLGNLKLLFGKGKLSAYVTPTAYRQIFSSK</sequence>
<evidence type="ECO:0000259" key="6">
    <source>
        <dbReference type="Pfam" id="PF07992"/>
    </source>
</evidence>
<evidence type="ECO:0000256" key="4">
    <source>
        <dbReference type="ARBA" id="ARBA00022827"/>
    </source>
</evidence>
<dbReference type="PRINTS" id="PR00368">
    <property type="entry name" value="FADPNR"/>
</dbReference>
<dbReference type="AlphaFoldDB" id="A0A845LA40"/>
<dbReference type="InterPro" id="IPR023753">
    <property type="entry name" value="FAD/NAD-binding_dom"/>
</dbReference>
<protein>
    <submittedName>
        <fullName evidence="7">FAD-dependent oxidoreductase</fullName>
    </submittedName>
</protein>
<proteinExistence type="inferred from homology"/>
<reference evidence="7 8" key="1">
    <citation type="submission" date="2020-01" db="EMBL/GenBank/DDBJ databases">
        <title>Whole-genome sequence of Heliobacterium undosum DSM 13378.</title>
        <authorList>
            <person name="Kyndt J.A."/>
            <person name="Meyer T.E."/>
        </authorList>
    </citation>
    <scope>NUCLEOTIDE SEQUENCE [LARGE SCALE GENOMIC DNA]</scope>
    <source>
        <strain evidence="7 8">DSM 13378</strain>
    </source>
</reference>